<name>A0A9N7UMY8_PLEPL</name>
<evidence type="ECO:0000313" key="2">
    <source>
        <dbReference type="Proteomes" id="UP001153269"/>
    </source>
</evidence>
<dbReference type="AlphaFoldDB" id="A0A9N7UMY8"/>
<dbReference type="EMBL" id="CADEAL010001768">
    <property type="protein sequence ID" value="CAB1435395.1"/>
    <property type="molecule type" value="Genomic_DNA"/>
</dbReference>
<gene>
    <name evidence="1" type="ORF">PLEPLA_LOCUS23476</name>
</gene>
<protein>
    <submittedName>
        <fullName evidence="1">Uncharacterized protein</fullName>
    </submittedName>
</protein>
<keyword evidence="2" id="KW-1185">Reference proteome</keyword>
<sequence>MKPALKFPAKIKHGDSISSGGRAQELARSLAELRDFLSKSTAASTTVHPCRRDEAEFRSKNKRRIRLFARILRFNETFTGLPEIRAPRASNTTEVTIADLFLAVTRRTETSHPVPLSTVFSRSARFTHLITDYLRICFQSTHHLQFKTSRSPAPQFHIISRSITDPLLLQCFSMSVSPSGFCLKLAYGAIVPPALTTLQLIGTST</sequence>
<comment type="caution">
    <text evidence="1">The sequence shown here is derived from an EMBL/GenBank/DDBJ whole genome shotgun (WGS) entry which is preliminary data.</text>
</comment>
<organism evidence="1 2">
    <name type="scientific">Pleuronectes platessa</name>
    <name type="common">European plaice</name>
    <dbReference type="NCBI Taxonomy" id="8262"/>
    <lineage>
        <taxon>Eukaryota</taxon>
        <taxon>Metazoa</taxon>
        <taxon>Chordata</taxon>
        <taxon>Craniata</taxon>
        <taxon>Vertebrata</taxon>
        <taxon>Euteleostomi</taxon>
        <taxon>Actinopterygii</taxon>
        <taxon>Neopterygii</taxon>
        <taxon>Teleostei</taxon>
        <taxon>Neoteleostei</taxon>
        <taxon>Acanthomorphata</taxon>
        <taxon>Carangaria</taxon>
        <taxon>Pleuronectiformes</taxon>
        <taxon>Pleuronectoidei</taxon>
        <taxon>Pleuronectidae</taxon>
        <taxon>Pleuronectes</taxon>
    </lineage>
</organism>
<reference evidence="1" key="1">
    <citation type="submission" date="2020-03" db="EMBL/GenBank/DDBJ databases">
        <authorList>
            <person name="Weist P."/>
        </authorList>
    </citation>
    <scope>NUCLEOTIDE SEQUENCE</scope>
</reference>
<accession>A0A9N7UMY8</accession>
<dbReference type="Proteomes" id="UP001153269">
    <property type="component" value="Unassembled WGS sequence"/>
</dbReference>
<evidence type="ECO:0000313" key="1">
    <source>
        <dbReference type="EMBL" id="CAB1435395.1"/>
    </source>
</evidence>
<proteinExistence type="predicted"/>